<evidence type="ECO:0000259" key="1">
    <source>
        <dbReference type="PROSITE" id="PS50965"/>
    </source>
</evidence>
<name>A0A4R5VUZ8_9BACI</name>
<evidence type="ECO:0000313" key="5">
    <source>
        <dbReference type="Proteomes" id="UP001178888"/>
    </source>
</evidence>
<keyword evidence="5" id="KW-1185">Reference proteome</keyword>
<dbReference type="Proteomes" id="UP000295132">
    <property type="component" value="Unassembled WGS sequence"/>
</dbReference>
<accession>A0A4R5VUZ8</accession>
<dbReference type="PROSITE" id="PS50965">
    <property type="entry name" value="NERD"/>
    <property type="match status" value="1"/>
</dbReference>
<gene>
    <name evidence="3" type="ORF">E2K98_06150</name>
    <name evidence="2" type="ORF">RCG21_14455</name>
</gene>
<dbReference type="Pfam" id="PF08378">
    <property type="entry name" value="NERD"/>
    <property type="match status" value="1"/>
</dbReference>
<dbReference type="Proteomes" id="UP001178888">
    <property type="component" value="Unassembled WGS sequence"/>
</dbReference>
<proteinExistence type="predicted"/>
<evidence type="ECO:0000313" key="4">
    <source>
        <dbReference type="Proteomes" id="UP000295132"/>
    </source>
</evidence>
<organism evidence="3 4">
    <name type="scientific">Bacillus salipaludis</name>
    <dbReference type="NCBI Taxonomy" id="2547811"/>
    <lineage>
        <taxon>Bacteria</taxon>
        <taxon>Bacillati</taxon>
        <taxon>Bacillota</taxon>
        <taxon>Bacilli</taxon>
        <taxon>Bacillales</taxon>
        <taxon>Bacillaceae</taxon>
        <taxon>Bacillus</taxon>
    </lineage>
</organism>
<dbReference type="AlphaFoldDB" id="A0A4R5VUZ8"/>
<comment type="caution">
    <text evidence="3">The sequence shown here is derived from an EMBL/GenBank/DDBJ whole genome shotgun (WGS) entry which is preliminary data.</text>
</comment>
<sequence>MIIKPRLEPKNLKVLRSLNTRMNLSEDDRQNYLNLKKGYEGEVMFDELTNKLQCECYILNDLLFKVNNTLFQIDSLIITQKKIHLFEVKNYEGDYFYEKEAYNTRSKSEIKNPVLQLKRSESLLRQLLYHLSYHYPIEAFVVFINPQFTLYQAPLNEPIIFPTQIKRYLAKFDLAPSSLNENHRNLASKLLSVHVEESPYKNIPSYQYNTVQKGLTCEKCLSFLNPTNGNKCKCHQCGHEEEVESAVLRMVEEIKLLFPEIKITTKLVYDWCRVIESRKRICRVLKKHFNIIGARHYAFYVEKLNI</sequence>
<reference evidence="3 4" key="1">
    <citation type="submission" date="2019-03" db="EMBL/GenBank/DDBJ databases">
        <title>Bacillus niacini sp. nov. a Nicotinate-Metabolizing Mesophile Isolated from Soil.</title>
        <authorList>
            <person name="Zhang G."/>
        </authorList>
    </citation>
    <scope>NUCLEOTIDE SEQUENCE [LARGE SCALE GENOMIC DNA]</scope>
    <source>
        <strain evidence="3 4">WN066</strain>
    </source>
</reference>
<feature type="domain" description="NERD" evidence="1">
    <location>
        <begin position="37"/>
        <end position="147"/>
    </location>
</feature>
<evidence type="ECO:0000313" key="2">
    <source>
        <dbReference type="EMBL" id="MDQ6597547.1"/>
    </source>
</evidence>
<evidence type="ECO:0000313" key="3">
    <source>
        <dbReference type="EMBL" id="TDK63034.1"/>
    </source>
</evidence>
<dbReference type="EMBL" id="JAVGVR010000001">
    <property type="protein sequence ID" value="MDQ6597547.1"/>
    <property type="molecule type" value="Genomic_DNA"/>
</dbReference>
<dbReference type="InterPro" id="IPR011528">
    <property type="entry name" value="NERD"/>
</dbReference>
<reference evidence="2" key="2">
    <citation type="submission" date="2023-08" db="EMBL/GenBank/DDBJ databases">
        <title>Nitrogen cycling bacteria in agricultural field soils.</title>
        <authorList>
            <person name="Jang J."/>
        </authorList>
    </citation>
    <scope>NUCLEOTIDE SEQUENCE</scope>
    <source>
        <strain evidence="2">PS3-36</strain>
    </source>
</reference>
<dbReference type="RefSeq" id="WP_133333380.1">
    <property type="nucleotide sequence ID" value="NZ_JAVGVR010000001.1"/>
</dbReference>
<dbReference type="EMBL" id="SMYO01000003">
    <property type="protein sequence ID" value="TDK63034.1"/>
    <property type="molecule type" value="Genomic_DNA"/>
</dbReference>
<protein>
    <submittedName>
        <fullName evidence="3">NERD domain-containing protein</fullName>
    </submittedName>
    <submittedName>
        <fullName evidence="2">Nuclease-related domain-containing protein</fullName>
    </submittedName>
</protein>